<sequence>MGPGLMPIRTTTTHRNIVSSQHATTVGQTNSHPCNPCPTPLHPPPTSTRNPDLGRGARARHRVVGGPHDARWRIDRVVLGHLLHPFDVLQAVRSGPGPLGRRHAVQRRQVVPVADHLLARCADRVAAVLGRPLVGPPAGVAATAPQQLPEEYSPAMLRAHEFLRQQGWQHDIRLRSNPYTLVHDCEGQTMFEHISQSPARATRLNDAMVAEDSLLAEIGLYPFAQALGPLAHPDTPTIIDVGGGRGHILKQLRTSLPDLPGRFILQDRASVLADNGPDMTAHAIEPMAHDFFQPQPVQGALVYYIRRVLHDWPDDEVRQILTHLAAAMDRETSRILITETIIPEVGATATNAYMDLTMMTFGGRERTAKHFAQLLDLAGLRLAHVWKASGVPMVVVEARLK</sequence>
<keyword evidence="7" id="KW-1185">Reference proteome</keyword>
<protein>
    <submittedName>
        <fullName evidence="6">S-adenosyl-L-methionine-dependent methyltransferase</fullName>
    </submittedName>
</protein>
<name>A0A317VM29_9EURO</name>
<dbReference type="PROSITE" id="PS51683">
    <property type="entry name" value="SAM_OMT_II"/>
    <property type="match status" value="1"/>
</dbReference>
<comment type="caution">
    <text evidence="6">The sequence shown here is derived from an EMBL/GenBank/DDBJ whole genome shotgun (WGS) entry which is preliminary data.</text>
</comment>
<reference evidence="6 7" key="1">
    <citation type="submission" date="2016-12" db="EMBL/GenBank/DDBJ databases">
        <title>The genomes of Aspergillus section Nigri reveals drivers in fungal speciation.</title>
        <authorList>
            <consortium name="DOE Joint Genome Institute"/>
            <person name="Vesth T.C."/>
            <person name="Nybo J."/>
            <person name="Theobald S."/>
            <person name="Brandl J."/>
            <person name="Frisvad J.C."/>
            <person name="Nielsen K.F."/>
            <person name="Lyhne E.K."/>
            <person name="Kogle M.E."/>
            <person name="Kuo A."/>
            <person name="Riley R."/>
            <person name="Clum A."/>
            <person name="Nolan M."/>
            <person name="Lipzen A."/>
            <person name="Salamov A."/>
            <person name="Henrissat B."/>
            <person name="Wiebenga A."/>
            <person name="De Vries R.P."/>
            <person name="Grigoriev I.V."/>
            <person name="Mortensen U.H."/>
            <person name="Andersen M.R."/>
            <person name="Baker S.E."/>
        </authorList>
    </citation>
    <scope>NUCLEOTIDE SEQUENCE [LARGE SCALE GENOMIC DNA]</scope>
    <source>
        <strain evidence="6 7">CBS 117.55</strain>
    </source>
</reference>
<keyword evidence="1 6" id="KW-0489">Methyltransferase</keyword>
<dbReference type="Proteomes" id="UP000247233">
    <property type="component" value="Unassembled WGS sequence"/>
</dbReference>
<feature type="region of interest" description="Disordered" evidence="4">
    <location>
        <begin position="22"/>
        <end position="54"/>
    </location>
</feature>
<evidence type="ECO:0000313" key="6">
    <source>
        <dbReference type="EMBL" id="PWY74271.1"/>
    </source>
</evidence>
<gene>
    <name evidence="6" type="ORF">BO70DRAFT_319379</name>
</gene>
<evidence type="ECO:0000256" key="3">
    <source>
        <dbReference type="ARBA" id="ARBA00022691"/>
    </source>
</evidence>
<dbReference type="InterPro" id="IPR016461">
    <property type="entry name" value="COMT-like"/>
</dbReference>
<evidence type="ECO:0000259" key="5">
    <source>
        <dbReference type="Pfam" id="PF00891"/>
    </source>
</evidence>
<evidence type="ECO:0000313" key="7">
    <source>
        <dbReference type="Proteomes" id="UP000247233"/>
    </source>
</evidence>
<dbReference type="GO" id="GO:0032259">
    <property type="term" value="P:methylation"/>
    <property type="evidence" value="ECO:0007669"/>
    <property type="project" value="UniProtKB-KW"/>
</dbReference>
<dbReference type="GeneID" id="37062675"/>
<dbReference type="AlphaFoldDB" id="A0A317VM29"/>
<dbReference type="RefSeq" id="XP_025396918.1">
    <property type="nucleotide sequence ID" value="XM_025540438.1"/>
</dbReference>
<dbReference type="EMBL" id="MSFL01000023">
    <property type="protein sequence ID" value="PWY74271.1"/>
    <property type="molecule type" value="Genomic_DNA"/>
</dbReference>
<keyword evidence="3" id="KW-0949">S-adenosyl-L-methionine</keyword>
<keyword evidence="2 6" id="KW-0808">Transferase</keyword>
<accession>A0A317VM29</accession>
<feature type="compositionally biased region" description="Pro residues" evidence="4">
    <location>
        <begin position="35"/>
        <end position="46"/>
    </location>
</feature>
<evidence type="ECO:0000256" key="2">
    <source>
        <dbReference type="ARBA" id="ARBA00022679"/>
    </source>
</evidence>
<dbReference type="VEuPathDB" id="FungiDB:BO70DRAFT_319379"/>
<evidence type="ECO:0000256" key="4">
    <source>
        <dbReference type="SAM" id="MobiDB-lite"/>
    </source>
</evidence>
<dbReference type="OrthoDB" id="1535081at2759"/>
<dbReference type="PANTHER" id="PTHR43712">
    <property type="entry name" value="PUTATIVE (AFU_ORTHOLOGUE AFUA_4G14580)-RELATED"/>
    <property type="match status" value="1"/>
</dbReference>
<feature type="compositionally biased region" description="Polar residues" evidence="4">
    <location>
        <begin position="22"/>
        <end position="31"/>
    </location>
</feature>
<feature type="domain" description="O-methyltransferase C-terminal" evidence="5">
    <location>
        <begin position="185"/>
        <end position="380"/>
    </location>
</feature>
<dbReference type="SUPFAM" id="SSF53335">
    <property type="entry name" value="S-adenosyl-L-methionine-dependent methyltransferases"/>
    <property type="match status" value="1"/>
</dbReference>
<dbReference type="PANTHER" id="PTHR43712:SF1">
    <property type="entry name" value="HYPOTHETICAL O-METHYLTRANSFERASE (EUROFUNG)-RELATED"/>
    <property type="match status" value="1"/>
</dbReference>
<evidence type="ECO:0000256" key="1">
    <source>
        <dbReference type="ARBA" id="ARBA00022603"/>
    </source>
</evidence>
<organism evidence="6 7">
    <name type="scientific">Aspergillus heteromorphus CBS 117.55</name>
    <dbReference type="NCBI Taxonomy" id="1448321"/>
    <lineage>
        <taxon>Eukaryota</taxon>
        <taxon>Fungi</taxon>
        <taxon>Dikarya</taxon>
        <taxon>Ascomycota</taxon>
        <taxon>Pezizomycotina</taxon>
        <taxon>Eurotiomycetes</taxon>
        <taxon>Eurotiomycetidae</taxon>
        <taxon>Eurotiales</taxon>
        <taxon>Aspergillaceae</taxon>
        <taxon>Aspergillus</taxon>
        <taxon>Aspergillus subgen. Circumdati</taxon>
    </lineage>
</organism>
<proteinExistence type="predicted"/>
<dbReference type="Gene3D" id="3.40.50.150">
    <property type="entry name" value="Vaccinia Virus protein VP39"/>
    <property type="match status" value="1"/>
</dbReference>
<dbReference type="GO" id="GO:0044550">
    <property type="term" value="P:secondary metabolite biosynthetic process"/>
    <property type="evidence" value="ECO:0007669"/>
    <property type="project" value="UniProtKB-ARBA"/>
</dbReference>
<dbReference type="InterPro" id="IPR029063">
    <property type="entry name" value="SAM-dependent_MTases_sf"/>
</dbReference>
<dbReference type="InterPro" id="IPR001077">
    <property type="entry name" value="COMT_C"/>
</dbReference>
<dbReference type="GO" id="GO:0008171">
    <property type="term" value="F:O-methyltransferase activity"/>
    <property type="evidence" value="ECO:0007669"/>
    <property type="project" value="InterPro"/>
</dbReference>
<dbReference type="Pfam" id="PF00891">
    <property type="entry name" value="Methyltransf_2"/>
    <property type="match status" value="1"/>
</dbReference>